<keyword evidence="3" id="KW-1185">Reference proteome</keyword>
<reference evidence="2 3" key="1">
    <citation type="journal article" date="2022" name="Front. Cell. Infect. Microbiol.">
        <title>The Genomes of Two Strains of Taenia crassiceps the Animal Model for the Study of Human Cysticercosis.</title>
        <authorList>
            <person name="Bobes R.J."/>
            <person name="Estrada K."/>
            <person name="Rios-Valencia D.G."/>
            <person name="Calderon-Gallegos A."/>
            <person name="de la Torre P."/>
            <person name="Carrero J.C."/>
            <person name="Sanchez-Flores A."/>
            <person name="Laclette J.P."/>
        </authorList>
    </citation>
    <scope>NUCLEOTIDE SEQUENCE [LARGE SCALE GENOMIC DNA]</scope>
    <source>
        <strain evidence="2">WFUcys</strain>
    </source>
</reference>
<feature type="region of interest" description="Disordered" evidence="1">
    <location>
        <begin position="1"/>
        <end position="72"/>
    </location>
</feature>
<comment type="caution">
    <text evidence="2">The sequence shown here is derived from an EMBL/GenBank/DDBJ whole genome shotgun (WGS) entry which is preliminary data.</text>
</comment>
<evidence type="ECO:0000313" key="2">
    <source>
        <dbReference type="EMBL" id="KAL5105596.1"/>
    </source>
</evidence>
<feature type="compositionally biased region" description="Pro residues" evidence="1">
    <location>
        <begin position="49"/>
        <end position="72"/>
    </location>
</feature>
<accession>A0ABR4Q7P7</accession>
<proteinExistence type="predicted"/>
<dbReference type="Proteomes" id="UP001651158">
    <property type="component" value="Unassembled WGS sequence"/>
</dbReference>
<evidence type="ECO:0000256" key="1">
    <source>
        <dbReference type="SAM" id="MobiDB-lite"/>
    </source>
</evidence>
<protein>
    <submittedName>
        <fullName evidence="2">Uncharacterized protein</fullName>
    </submittedName>
</protein>
<gene>
    <name evidence="2" type="ORF">TcWFU_010096</name>
</gene>
<dbReference type="EMBL" id="JAKROA010000008">
    <property type="protein sequence ID" value="KAL5105596.1"/>
    <property type="molecule type" value="Genomic_DNA"/>
</dbReference>
<organism evidence="2 3">
    <name type="scientific">Taenia crassiceps</name>
    <dbReference type="NCBI Taxonomy" id="6207"/>
    <lineage>
        <taxon>Eukaryota</taxon>
        <taxon>Metazoa</taxon>
        <taxon>Spiralia</taxon>
        <taxon>Lophotrochozoa</taxon>
        <taxon>Platyhelminthes</taxon>
        <taxon>Cestoda</taxon>
        <taxon>Eucestoda</taxon>
        <taxon>Cyclophyllidea</taxon>
        <taxon>Taeniidae</taxon>
        <taxon>Taenia</taxon>
    </lineage>
</organism>
<evidence type="ECO:0000313" key="3">
    <source>
        <dbReference type="Proteomes" id="UP001651158"/>
    </source>
</evidence>
<sequence>MTLRRIETSDKKGFCHSLTPSGAFYTHVSSRRYTRELTRSTNNSGNSVRPPPSPPPPPPPPASWIHPQPYPP</sequence>
<feature type="compositionally biased region" description="Basic and acidic residues" evidence="1">
    <location>
        <begin position="1"/>
        <end position="13"/>
    </location>
</feature>
<name>A0ABR4Q7P7_9CEST</name>